<organism evidence="3 4">
    <name type="scientific">Paenibacillus hemerocallicola</name>
    <dbReference type="NCBI Taxonomy" id="1172614"/>
    <lineage>
        <taxon>Bacteria</taxon>
        <taxon>Bacillati</taxon>
        <taxon>Bacillota</taxon>
        <taxon>Bacilli</taxon>
        <taxon>Bacillales</taxon>
        <taxon>Paenibacillaceae</taxon>
        <taxon>Paenibacillus</taxon>
    </lineage>
</organism>
<name>A0A5C4TFG8_9BACL</name>
<accession>A0A5C4TFG8</accession>
<evidence type="ECO:0000259" key="1">
    <source>
        <dbReference type="Pfam" id="PF01408"/>
    </source>
</evidence>
<dbReference type="InterPro" id="IPR036291">
    <property type="entry name" value="NAD(P)-bd_dom_sf"/>
</dbReference>
<dbReference type="GO" id="GO:0000166">
    <property type="term" value="F:nucleotide binding"/>
    <property type="evidence" value="ECO:0007669"/>
    <property type="project" value="InterPro"/>
</dbReference>
<dbReference type="PANTHER" id="PTHR43377:SF1">
    <property type="entry name" value="BILIVERDIN REDUCTASE A"/>
    <property type="match status" value="1"/>
</dbReference>
<dbReference type="Gene3D" id="3.30.360.10">
    <property type="entry name" value="Dihydrodipicolinate Reductase, domain 2"/>
    <property type="match status" value="1"/>
</dbReference>
<dbReference type="Pfam" id="PF01408">
    <property type="entry name" value="GFO_IDH_MocA"/>
    <property type="match status" value="1"/>
</dbReference>
<evidence type="ECO:0000313" key="3">
    <source>
        <dbReference type="EMBL" id="TNJ67297.1"/>
    </source>
</evidence>
<reference evidence="3 4" key="1">
    <citation type="submission" date="2019-05" db="EMBL/GenBank/DDBJ databases">
        <title>We sequenced the genome of Paenibacillus hemerocallicola KCTC 33185 for further insight into its adaptation and study the phylogeny of Paenibacillus.</title>
        <authorList>
            <person name="Narsing Rao M.P."/>
        </authorList>
    </citation>
    <scope>NUCLEOTIDE SEQUENCE [LARGE SCALE GENOMIC DNA]</scope>
    <source>
        <strain evidence="3 4">KCTC 33185</strain>
    </source>
</reference>
<dbReference type="OrthoDB" id="9815825at2"/>
<dbReference type="SUPFAM" id="SSF51735">
    <property type="entry name" value="NAD(P)-binding Rossmann-fold domains"/>
    <property type="match status" value="1"/>
</dbReference>
<keyword evidence="4" id="KW-1185">Reference proteome</keyword>
<dbReference type="Proteomes" id="UP000307943">
    <property type="component" value="Unassembled WGS sequence"/>
</dbReference>
<dbReference type="SUPFAM" id="SSF55347">
    <property type="entry name" value="Glyceraldehyde-3-phosphate dehydrogenase-like, C-terminal domain"/>
    <property type="match status" value="1"/>
</dbReference>
<sequence>MKKVKIGMISFAHSHANGILKELLAIPDVEIVGIFNNQPERVADHADKNGIPYFEDHKRLLETTDADAVVICSENAFHTKYTLDAAAAGKHVLCEKPLGITVEDMKRMIEACRVNGVQLMTALPCRYLPAVRQAKAAVERGEIGDIMAIKATNRGRMPGRWFIRKELSGGGAVMDHTVHVTDLMNWFLQSEPEEVYAESGTLFHDDLDVDDAGIVHVRFANGVAAVLDPSWSRAESFPIGGDITMRLIGTKGVIDVNALGQVNELYSDELGKMQWSYWGDGMSGYMVRAFVEAVRNGTEVPITGEDGLRSTAVALAAYESIELGTAVRLRL</sequence>
<dbReference type="InterPro" id="IPR051450">
    <property type="entry name" value="Gfo/Idh/MocA_Oxidoreductases"/>
</dbReference>
<comment type="caution">
    <text evidence="3">The sequence shown here is derived from an EMBL/GenBank/DDBJ whole genome shotgun (WGS) entry which is preliminary data.</text>
</comment>
<gene>
    <name evidence="3" type="ORF">FE784_04855</name>
</gene>
<dbReference type="RefSeq" id="WP_139601011.1">
    <property type="nucleotide sequence ID" value="NZ_VDCQ01000005.1"/>
</dbReference>
<evidence type="ECO:0000259" key="2">
    <source>
        <dbReference type="Pfam" id="PF22725"/>
    </source>
</evidence>
<proteinExistence type="predicted"/>
<dbReference type="EMBL" id="VDCQ01000005">
    <property type="protein sequence ID" value="TNJ67297.1"/>
    <property type="molecule type" value="Genomic_DNA"/>
</dbReference>
<feature type="domain" description="GFO/IDH/MocA-like oxidoreductase" evidence="2">
    <location>
        <begin position="131"/>
        <end position="254"/>
    </location>
</feature>
<evidence type="ECO:0000313" key="4">
    <source>
        <dbReference type="Proteomes" id="UP000307943"/>
    </source>
</evidence>
<feature type="domain" description="Gfo/Idh/MocA-like oxidoreductase N-terminal" evidence="1">
    <location>
        <begin position="25"/>
        <end position="121"/>
    </location>
</feature>
<dbReference type="InterPro" id="IPR000683">
    <property type="entry name" value="Gfo/Idh/MocA-like_OxRdtase_N"/>
</dbReference>
<dbReference type="InterPro" id="IPR055170">
    <property type="entry name" value="GFO_IDH_MocA-like_dom"/>
</dbReference>
<protein>
    <submittedName>
        <fullName evidence="3">Gfo/Idh/MocA family oxidoreductase</fullName>
    </submittedName>
</protein>
<dbReference type="Pfam" id="PF22725">
    <property type="entry name" value="GFO_IDH_MocA_C3"/>
    <property type="match status" value="1"/>
</dbReference>
<dbReference type="AlphaFoldDB" id="A0A5C4TFG8"/>
<dbReference type="PANTHER" id="PTHR43377">
    <property type="entry name" value="BILIVERDIN REDUCTASE A"/>
    <property type="match status" value="1"/>
</dbReference>
<dbReference type="Gene3D" id="3.40.50.720">
    <property type="entry name" value="NAD(P)-binding Rossmann-like Domain"/>
    <property type="match status" value="1"/>
</dbReference>